<accession>A0A6I8W0D9</accession>
<dbReference type="SMART" id="SM00242">
    <property type="entry name" value="MYSc"/>
    <property type="match status" value="1"/>
</dbReference>
<feature type="region of interest" description="Disordered" evidence="15">
    <location>
        <begin position="1923"/>
        <end position="1963"/>
    </location>
</feature>
<dbReference type="FunFam" id="1.20.5.370:FF:000010">
    <property type="entry name" value="Myosin heavy chain, isoform G"/>
    <property type="match status" value="1"/>
</dbReference>
<evidence type="ECO:0000259" key="16">
    <source>
        <dbReference type="PROSITE" id="PS51456"/>
    </source>
</evidence>
<keyword evidence="3" id="KW-0787">Thick filament</keyword>
<gene>
    <name evidence="19" type="primary">Mhc</name>
</gene>
<dbReference type="GO" id="GO:0007424">
    <property type="term" value="P:open tracheal system development"/>
    <property type="evidence" value="ECO:0007669"/>
    <property type="project" value="UniProtKB-ARBA"/>
</dbReference>
<dbReference type="InterPro" id="IPR036961">
    <property type="entry name" value="Kinesin_motor_dom_sf"/>
</dbReference>
<reference evidence="19" key="1">
    <citation type="submission" date="2025-08" db="UniProtKB">
        <authorList>
            <consortium name="RefSeq"/>
        </authorList>
    </citation>
    <scope>IDENTIFICATION</scope>
    <source>
        <strain evidence="19">MV-25-SWS-2005</strain>
        <tissue evidence="19">Whole body</tissue>
    </source>
</reference>
<dbReference type="GO" id="GO:0008307">
    <property type="term" value="F:structural constituent of muscle"/>
    <property type="evidence" value="ECO:0007669"/>
    <property type="project" value="UniProtKB-ARBA"/>
</dbReference>
<evidence type="ECO:0000256" key="2">
    <source>
        <dbReference type="ARBA" id="ARBA00008314"/>
    </source>
</evidence>
<dbReference type="InterPro" id="IPR001609">
    <property type="entry name" value="Myosin_head_motor_dom-like"/>
</dbReference>
<dbReference type="GO" id="GO:0005524">
    <property type="term" value="F:ATP binding"/>
    <property type="evidence" value="ECO:0007669"/>
    <property type="project" value="UniProtKB-UniRule"/>
</dbReference>
<dbReference type="FunFam" id="1.20.5.4820:FF:000002">
    <property type="entry name" value="Myosin heavy chain 10"/>
    <property type="match status" value="1"/>
</dbReference>
<keyword evidence="10" id="KW-0514">Muscle protein</keyword>
<dbReference type="GO" id="GO:0000146">
    <property type="term" value="F:microfilament motor activity"/>
    <property type="evidence" value="ECO:0007669"/>
    <property type="project" value="UniProtKB-ARBA"/>
</dbReference>
<evidence type="ECO:0000256" key="5">
    <source>
        <dbReference type="ARBA" id="ARBA00022741"/>
    </source>
</evidence>
<dbReference type="FunFam" id="1.20.5.370:FF:000009">
    <property type="entry name" value="Myosin heavy chain, isoform G"/>
    <property type="match status" value="1"/>
</dbReference>
<dbReference type="InterPro" id="IPR002928">
    <property type="entry name" value="Myosin_tail"/>
</dbReference>
<evidence type="ECO:0000256" key="15">
    <source>
        <dbReference type="SAM" id="MobiDB-lite"/>
    </source>
</evidence>
<evidence type="ECO:0000259" key="17">
    <source>
        <dbReference type="PROSITE" id="PS51844"/>
    </source>
</evidence>
<evidence type="ECO:0000256" key="13">
    <source>
        <dbReference type="ARBA" id="ARBA00038612"/>
    </source>
</evidence>
<dbReference type="GO" id="GO:0031033">
    <property type="term" value="P:myosin filament organization"/>
    <property type="evidence" value="ECO:0007669"/>
    <property type="project" value="UniProtKB-ARBA"/>
</dbReference>
<evidence type="ECO:0000256" key="11">
    <source>
        <dbReference type="ARBA" id="ARBA00023203"/>
    </source>
</evidence>
<dbReference type="FunFam" id="1.20.5.370:FF:000001">
    <property type="entry name" value="Myosin heavy chain"/>
    <property type="match status" value="1"/>
</dbReference>
<dbReference type="Gene3D" id="3.30.70.1590">
    <property type="match status" value="1"/>
</dbReference>
<dbReference type="FunFam" id="1.20.5.370:FF:000008">
    <property type="entry name" value="Myosin heavy chain"/>
    <property type="match status" value="1"/>
</dbReference>
<dbReference type="CDD" id="cd14909">
    <property type="entry name" value="MYSc_Myh1_insects_crustaceans"/>
    <property type="match status" value="1"/>
</dbReference>
<dbReference type="PROSITE" id="PS51844">
    <property type="entry name" value="SH3_LIKE"/>
    <property type="match status" value="1"/>
</dbReference>
<feature type="compositionally biased region" description="Gly residues" evidence="15">
    <location>
        <begin position="628"/>
        <end position="637"/>
    </location>
</feature>
<keyword evidence="11 14" id="KW-0009">Actin-binding</keyword>
<keyword evidence="18" id="KW-1185">Reference proteome</keyword>
<comment type="similarity">
    <text evidence="2 14">Belongs to the TRAFAC class myosin-kinesin ATPase superfamily. Myosin family.</text>
</comment>
<dbReference type="InterPro" id="IPR027417">
    <property type="entry name" value="P-loop_NTPase"/>
</dbReference>
<evidence type="ECO:0000256" key="9">
    <source>
        <dbReference type="ARBA" id="ARBA00023175"/>
    </source>
</evidence>
<dbReference type="PANTHER" id="PTHR45615:SF27">
    <property type="entry name" value="MYOSIN HEAVY CHAIN, MUSCLE"/>
    <property type="match status" value="1"/>
</dbReference>
<evidence type="ECO:0000256" key="1">
    <source>
        <dbReference type="ARBA" id="ARBA00004657"/>
    </source>
</evidence>
<dbReference type="FunFam" id="1.10.10.820:FF:000001">
    <property type="entry name" value="Myosin heavy chain"/>
    <property type="match status" value="1"/>
</dbReference>
<protein>
    <submittedName>
        <fullName evidence="19">Myosin heavy chain, muscle isoform X7</fullName>
    </submittedName>
</protein>
<dbReference type="GO" id="GO:0051015">
    <property type="term" value="F:actin filament binding"/>
    <property type="evidence" value="ECO:0007669"/>
    <property type="project" value="InterPro"/>
</dbReference>
<dbReference type="GO" id="GO:0006936">
    <property type="term" value="P:muscle contraction"/>
    <property type="evidence" value="ECO:0007669"/>
    <property type="project" value="TreeGrafter"/>
</dbReference>
<dbReference type="GO" id="GO:0016460">
    <property type="term" value="C:myosin II complex"/>
    <property type="evidence" value="ECO:0007669"/>
    <property type="project" value="TreeGrafter"/>
</dbReference>
<evidence type="ECO:0000256" key="14">
    <source>
        <dbReference type="PROSITE-ProRule" id="PRU00782"/>
    </source>
</evidence>
<name>A0A6I8W0D9_DROPS</name>
<dbReference type="RefSeq" id="XP_033236815.1">
    <property type="nucleotide sequence ID" value="XM_033380924.1"/>
</dbReference>
<dbReference type="FunFam" id="1.20.5.340:FF:000019">
    <property type="entry name" value="Myosin heavy chain, isoform G"/>
    <property type="match status" value="1"/>
</dbReference>
<keyword evidence="9 14" id="KW-0505">Motor protein</keyword>
<dbReference type="Gene3D" id="3.40.850.10">
    <property type="entry name" value="Kinesin motor domain"/>
    <property type="match status" value="1"/>
</dbReference>
<feature type="domain" description="Myosin motor" evidence="16">
    <location>
        <begin position="86"/>
        <end position="778"/>
    </location>
</feature>
<dbReference type="InterPro" id="IPR008989">
    <property type="entry name" value="Myosin_S1_N"/>
</dbReference>
<dbReference type="PANTHER" id="PTHR45615">
    <property type="entry name" value="MYOSIN HEAVY CHAIN, NON-MUSCLE"/>
    <property type="match status" value="1"/>
</dbReference>
<keyword evidence="8 14" id="KW-0518">Myosin</keyword>
<evidence type="ECO:0000313" key="18">
    <source>
        <dbReference type="Proteomes" id="UP000001819"/>
    </source>
</evidence>
<dbReference type="Gene3D" id="4.10.270.10">
    <property type="entry name" value="Myosin, subunit A"/>
    <property type="match status" value="1"/>
</dbReference>
<dbReference type="PRINTS" id="PR00193">
    <property type="entry name" value="MYOSINHEAVY"/>
</dbReference>
<dbReference type="GO" id="GO:0042802">
    <property type="term" value="F:identical protein binding"/>
    <property type="evidence" value="ECO:0007669"/>
    <property type="project" value="UniProtKB-ARBA"/>
</dbReference>
<dbReference type="FunFam" id="2.30.30.360:FF:000001">
    <property type="entry name" value="Myosin heavy chain"/>
    <property type="match status" value="1"/>
</dbReference>
<keyword evidence="7" id="KW-0175">Coiled coil</keyword>
<evidence type="ECO:0000256" key="3">
    <source>
        <dbReference type="ARBA" id="ARBA00022433"/>
    </source>
</evidence>
<dbReference type="FunFam" id="1.20.5.340:FF:000021">
    <property type="entry name" value="Myosin heavy chain, isoform G"/>
    <property type="match status" value="1"/>
</dbReference>
<dbReference type="GO" id="GO:0048513">
    <property type="term" value="P:animal organ development"/>
    <property type="evidence" value="ECO:0007669"/>
    <property type="project" value="UniProtKB-ARBA"/>
</dbReference>
<dbReference type="Gene3D" id="1.10.10.820">
    <property type="match status" value="1"/>
</dbReference>
<dbReference type="GO" id="GO:0032982">
    <property type="term" value="C:myosin filament"/>
    <property type="evidence" value="ECO:0007669"/>
    <property type="project" value="UniProtKB-KW"/>
</dbReference>
<feature type="domain" description="Myosin N-terminal SH3-like" evidence="17">
    <location>
        <begin position="33"/>
        <end position="82"/>
    </location>
</feature>
<proteinExistence type="inferred from homology"/>
<feature type="region of interest" description="Actin-binding" evidence="14">
    <location>
        <begin position="657"/>
        <end position="679"/>
    </location>
</feature>
<dbReference type="Pfam" id="PF02736">
    <property type="entry name" value="Myosin_N"/>
    <property type="match status" value="1"/>
</dbReference>
<dbReference type="FunFam" id="1.20.120.720:FF:000001">
    <property type="entry name" value="Myosin heavy chain, muscle"/>
    <property type="match status" value="1"/>
</dbReference>
<evidence type="ECO:0000256" key="4">
    <source>
        <dbReference type="ARBA" id="ARBA00022490"/>
    </source>
</evidence>
<comment type="subunit">
    <text evidence="13">Muscle myosin is a hexameric protein that consists of 2 heavy chain subunits (MHC), 2 alkali light chain subunits (MLC) and 2 regulatory light chain subunits (MLC-2).</text>
</comment>
<sequence>MPKPAASQEDEDPTPYLFVSLEQRRIDQSKPYDSKKSCWVPDEKEGYLLGEIKATKGDIVSVGLPGGESRDFKKDQLQQVNPPKYEKAEDMSNLTYLNDASVLHNLRQRYYHKLIYTYSGLFCVAINPYKRYPVYTNRCAKMYRGKRRNEVPPHIFAISDGAYVDMLTNHVNQSMLITGESGAGKTENTKKVIAYFATVGASTKKEDPDAKKKGSLEDQVVQTNPVLEAFGNAKTVRNDNSSRFGKFIRIHFGPTGKLAGADIETYLLEKARVISQQSLERSYHIFYQIMSGSVAGVKDICLLSENIYDYHIVSQGKVTVASIDDSEEFNLTDQAFDILGFTKQEKEDVYKITAAVMHMGGMKFKQRGREEQAEQDGEEEGGRVSKLFGCDPAELYKNLLKPRIKVGNEFVTQGRNVQQVSNSIGALCKGVFDRLFKWLVKKCNETLDTKQKRQHFIGVLDIAGFEIFDYNGFEQLCINFTNEKLQQFFNHVMFVMEQEEYKKEGINWDFIDFGMDLLACIELIEKPMGILSILEEESMFPKATDQTFSEKLTNTHLGKSAPFQKPKPPKPGQQAAHFAIGHYAGCVSYNITGWLEKNKDPLNDTVVDQFKKSQNKLLIEIFADHPGQSGGGEQAKGGRGKKGGGFATVSSAYKEQLNSLMAILRSTQPHFVRCIIPNEMKQPGLVDAHLVMHQLTCNGVLEGIRICRKGFPNRMVYPDFKMRYMILAPAIMTAEKLAKNAAGKCLEAVGLDPDMYRIGHTKVFFRAGVLGQMEEFRDERLGKIMSWMQAWARGYLSRKGFKKLQEQRVALKVVQRNLRKYLQLRTWPWYKLWQKVKPLLNVSRIEDEIARLEEKAKKAEELHAAEVKVRKELEVLNAKLLAEKTALLDSLSGEKGALQDYQERNSKLQAQKNDLENQLRDIQERLTQEEDARNQLFQQKKKADQEISGLKKDIEDLELNIQKAEQDKATKDHQIRNLNDEIAHQDELINKLNKEKKMQGETNQKTGEELQSAEDKINHLNKVKAKLEQTLDELEDSLEREKKVRGDVEKGKRKVEGDLKLTQEAVADLERNKKELEQAIQRKDKELSSITAKLEDEQVVVGKHQRQIKELQARIEELEEEVEAERQARAKAEKQRADLARELEELGERLEEAGGATSAQIELNKKREAELSKLRRDLEEANIQHESTLANLRKKHNDAVAEMAEQVDQLNKLKAKAEKEKNEYYGQLNDLRSGVDHITNEKAAQEKIAKQLQHTLNEVQSKLDETNRTLNDFDASKKKLSIENSDLLRQLEEAESQVSQLSKIKISLTTQLEDTKRLADEESRERATLLGKFRNLEHDLDNLREQVEEEAEGKADLQRQLSKANAESQIWRSKYESDGVARSEELEEAKRKLQARLAEAEETIESLNQKCIGLEKTKQRLSTEVEDLQLEVDRANAIANAAEKKQKAFDKIIGEWKLKVDDLAAELDASQKECRNYSTELFRLKGAYEEGQEQLEAVRRENKNLADEVKDLLDQIGEGGRNIHEIEKARKRLEAEKDELQAALEEAEAALEQEENKVLRAQLELSQVRQEIDRRIQEKEEEFENTRKNHQRALDSMQASLEAEAKGKAEALRMKKKLEADINELEIALDHANKANAEAQKNIKRYQQQLKDIQTALEEEQRARDDAREQLGISERRANALQNELEESRTLLEQADRGRRQAEQELADAHEQLNEVSAQNASISAAKRKLESELQTLHSDLDELLNEAKNSEEKAKKAMVDAARLADELRAEQDHAQTQEKLRKALEQQIKELQVRLDEAEANALKGGKKAIQKLEQRVRELENELDGEQRRHADAQKNLRKSERRIKELSFQSEEDRKNHERMQDLVDKLQQKIKTYKRQIEEAEEIAALNLAKFRKAQQELEEAEERADLAEQAISKFRAKGRAGSVGRGASPAPRATSVRPQFDGLAFPPRFDLNPENEF</sequence>
<feature type="binding site" evidence="14">
    <location>
        <begin position="179"/>
        <end position="186"/>
    </location>
    <ligand>
        <name>ATP</name>
        <dbReference type="ChEBI" id="CHEBI:30616"/>
    </ligand>
</feature>
<dbReference type="GO" id="GO:0040011">
    <property type="term" value="P:locomotion"/>
    <property type="evidence" value="ECO:0007669"/>
    <property type="project" value="UniProtKB-ARBA"/>
</dbReference>
<evidence type="ECO:0000256" key="10">
    <source>
        <dbReference type="ARBA" id="ARBA00023179"/>
    </source>
</evidence>
<dbReference type="Proteomes" id="UP000001819">
    <property type="component" value="Chromosome 4"/>
</dbReference>
<dbReference type="SUPFAM" id="SSF52540">
    <property type="entry name" value="P-loop containing nucleoside triphosphate hydrolases"/>
    <property type="match status" value="1"/>
</dbReference>
<evidence type="ECO:0000256" key="7">
    <source>
        <dbReference type="ARBA" id="ARBA00023054"/>
    </source>
</evidence>
<comment type="function">
    <text evidence="12">Muscle contraction.</text>
</comment>
<feature type="region of interest" description="Disordered" evidence="15">
    <location>
        <begin position="1823"/>
        <end position="1846"/>
    </location>
</feature>
<dbReference type="GO" id="GO:0007298">
    <property type="term" value="P:border follicle cell migration"/>
    <property type="evidence" value="ECO:0007669"/>
    <property type="project" value="UniProtKB-ARBA"/>
</dbReference>
<dbReference type="FunFam" id="1.20.5.340:FF:000036">
    <property type="entry name" value="Myosin heavy chain"/>
    <property type="match status" value="1"/>
</dbReference>
<feature type="region of interest" description="Disordered" evidence="15">
    <location>
        <begin position="624"/>
        <end position="643"/>
    </location>
</feature>
<dbReference type="FunFam" id="1.20.5.340:FF:000038">
    <property type="entry name" value="Myosin heavy chain muscle"/>
    <property type="match status" value="1"/>
</dbReference>
<dbReference type="GO" id="GO:0031672">
    <property type="term" value="C:A band"/>
    <property type="evidence" value="ECO:0007669"/>
    <property type="project" value="UniProtKB-ARBA"/>
</dbReference>
<organism evidence="18 19">
    <name type="scientific">Drosophila pseudoobscura pseudoobscura</name>
    <name type="common">Fruit fly</name>
    <dbReference type="NCBI Taxonomy" id="46245"/>
    <lineage>
        <taxon>Eukaryota</taxon>
        <taxon>Metazoa</taxon>
        <taxon>Ecdysozoa</taxon>
        <taxon>Arthropoda</taxon>
        <taxon>Hexapoda</taxon>
        <taxon>Insecta</taxon>
        <taxon>Pterygota</taxon>
        <taxon>Neoptera</taxon>
        <taxon>Endopterygota</taxon>
        <taxon>Diptera</taxon>
        <taxon>Brachycera</taxon>
        <taxon>Muscomorpha</taxon>
        <taxon>Ephydroidea</taxon>
        <taxon>Drosophilidae</taxon>
        <taxon>Drosophila</taxon>
        <taxon>Sophophora</taxon>
    </lineage>
</organism>
<dbReference type="Pfam" id="PF00063">
    <property type="entry name" value="Myosin_head"/>
    <property type="match status" value="1"/>
</dbReference>
<evidence type="ECO:0000256" key="8">
    <source>
        <dbReference type="ARBA" id="ARBA00023123"/>
    </source>
</evidence>
<dbReference type="Gene3D" id="1.20.120.720">
    <property type="entry name" value="Myosin VI head, motor domain, U50 subdomain"/>
    <property type="match status" value="1"/>
</dbReference>
<dbReference type="Pfam" id="PF01576">
    <property type="entry name" value="Myosin_tail_1"/>
    <property type="match status" value="1"/>
</dbReference>
<dbReference type="PROSITE" id="PS51456">
    <property type="entry name" value="MYOSIN_MOTOR"/>
    <property type="match status" value="1"/>
</dbReference>
<dbReference type="PROSITE" id="PS50096">
    <property type="entry name" value="IQ"/>
    <property type="match status" value="1"/>
</dbReference>
<dbReference type="Gene3D" id="2.30.30.360">
    <property type="entry name" value="Myosin S1 fragment, N-terminal"/>
    <property type="match status" value="1"/>
</dbReference>
<dbReference type="FunFam" id="1.20.5.370:FF:000005">
    <property type="entry name" value="Myosin heavy chain, isoform I"/>
    <property type="match status" value="1"/>
</dbReference>
<dbReference type="GO" id="GO:0045214">
    <property type="term" value="P:sarcomere organization"/>
    <property type="evidence" value="ECO:0007669"/>
    <property type="project" value="UniProtKB-ARBA"/>
</dbReference>
<dbReference type="InterPro" id="IPR004009">
    <property type="entry name" value="SH3_Myosin"/>
</dbReference>
<evidence type="ECO:0000256" key="6">
    <source>
        <dbReference type="ARBA" id="ARBA00022840"/>
    </source>
</evidence>
<dbReference type="FunFam" id="1.20.58.530:FF:000001">
    <property type="entry name" value="Myosin heavy chain"/>
    <property type="match status" value="1"/>
</dbReference>
<dbReference type="Gene3D" id="1.20.5.340">
    <property type="match status" value="5"/>
</dbReference>
<dbReference type="FunFam" id="1.20.5.340:FF:000050">
    <property type="entry name" value="Myosin heavy chain, muscle"/>
    <property type="match status" value="1"/>
</dbReference>
<dbReference type="FunFam" id="3.40.850.10:FF:000024">
    <property type="entry name" value="Myosin heavy chain, isoform J"/>
    <property type="match status" value="1"/>
</dbReference>
<keyword evidence="4" id="KW-0963">Cytoplasm</keyword>
<evidence type="ECO:0000313" key="19">
    <source>
        <dbReference type="RefSeq" id="XP_033236815.1"/>
    </source>
</evidence>
<dbReference type="SUPFAM" id="SSF90257">
    <property type="entry name" value="Myosin rod fragments"/>
    <property type="match status" value="5"/>
</dbReference>
<dbReference type="FunFam" id="1.20.5.340:FF:000025">
    <property type="entry name" value="Myosin heavy chain, isoform G"/>
    <property type="match status" value="1"/>
</dbReference>
<comment type="subcellular location">
    <subcellularLocation>
        <location evidence="1">Cytoplasm</location>
        <location evidence="1">Myofibril</location>
    </subcellularLocation>
</comment>
<dbReference type="ExpressionAtlas" id="A0A6I8W0D9">
    <property type="expression patterns" value="baseline"/>
</dbReference>
<keyword evidence="5 14" id="KW-0547">Nucleotide-binding</keyword>
<dbReference type="Gene3D" id="1.20.5.370">
    <property type="match status" value="4"/>
</dbReference>
<dbReference type="Gene3D" id="1.20.58.530">
    <property type="match status" value="1"/>
</dbReference>
<evidence type="ECO:0000256" key="12">
    <source>
        <dbReference type="ARBA" id="ARBA00037488"/>
    </source>
</evidence>
<dbReference type="InterPro" id="IPR014751">
    <property type="entry name" value="XRCC4-like_C"/>
</dbReference>
<keyword evidence="6 14" id="KW-0067">ATP-binding</keyword>